<dbReference type="EC" id="5.6.2.1" evidence="10"/>
<evidence type="ECO:0000256" key="4">
    <source>
        <dbReference type="ARBA" id="ARBA00022771"/>
    </source>
</evidence>
<feature type="active site" description="O-(5'-phospho-DNA)-tyrosine intermediate" evidence="10">
    <location>
        <position position="298"/>
    </location>
</feature>
<comment type="subunit">
    <text evidence="10">Monomer.</text>
</comment>
<reference evidence="13 14" key="1">
    <citation type="submission" date="2019-03" db="EMBL/GenBank/DDBJ databases">
        <title>Metabolic potential of uncultured bacteria and archaea associated with petroleum seepage in deep-sea sediments.</title>
        <authorList>
            <person name="Dong X."/>
            <person name="Hubert C."/>
        </authorList>
    </citation>
    <scope>NUCLEOTIDE SEQUENCE [LARGE SCALE GENOMIC DNA]</scope>
    <source>
        <strain evidence="13">E44_bin18</strain>
    </source>
</reference>
<evidence type="ECO:0000256" key="1">
    <source>
        <dbReference type="ARBA" id="ARBA00000213"/>
    </source>
</evidence>
<dbReference type="EMBL" id="SOJN01000075">
    <property type="protein sequence ID" value="TET45798.1"/>
    <property type="molecule type" value="Genomic_DNA"/>
</dbReference>
<dbReference type="GO" id="GO:0005694">
    <property type="term" value="C:chromosome"/>
    <property type="evidence" value="ECO:0007669"/>
    <property type="project" value="InterPro"/>
</dbReference>
<dbReference type="GO" id="GO:0008270">
    <property type="term" value="F:zinc ion binding"/>
    <property type="evidence" value="ECO:0007669"/>
    <property type="project" value="UniProtKB-KW"/>
</dbReference>
<dbReference type="AlphaFoldDB" id="A0A523UTE0"/>
<dbReference type="InterPro" id="IPR013497">
    <property type="entry name" value="Topo_IA_cen"/>
</dbReference>
<evidence type="ECO:0000256" key="3">
    <source>
        <dbReference type="ARBA" id="ARBA00022723"/>
    </source>
</evidence>
<dbReference type="CDD" id="cd03363">
    <property type="entry name" value="TOPRIM_TopoIA_TopoI"/>
    <property type="match status" value="1"/>
</dbReference>
<comment type="caution">
    <text evidence="13">The sequence shown here is derived from an EMBL/GenBank/DDBJ whole genome shotgun (WGS) entry which is preliminary data.</text>
</comment>
<dbReference type="InterPro" id="IPR006171">
    <property type="entry name" value="TOPRIM_dom"/>
</dbReference>
<dbReference type="InterPro" id="IPR028612">
    <property type="entry name" value="Topoisom_1_IA"/>
</dbReference>
<proteinExistence type="inferred from homology"/>
<dbReference type="InterPro" id="IPR023405">
    <property type="entry name" value="Topo_IA_core_domain"/>
</dbReference>
<feature type="site" description="Interaction with DNA" evidence="10">
    <location>
        <position position="139"/>
    </location>
</feature>
<keyword evidence="6" id="KW-0460">Magnesium</keyword>
<feature type="site" description="Interaction with DNA" evidence="10">
    <location>
        <position position="492"/>
    </location>
</feature>
<protein>
    <recommendedName>
        <fullName evidence="10">DNA topoisomerase 1</fullName>
        <ecNumber evidence="10">5.6.2.1</ecNumber>
    </recommendedName>
    <alternativeName>
        <fullName evidence="10">DNA topoisomerase I</fullName>
    </alternativeName>
</protein>
<dbReference type="SMART" id="SM00437">
    <property type="entry name" value="TOP1Ac"/>
    <property type="match status" value="1"/>
</dbReference>
<dbReference type="SUPFAM" id="SSF56712">
    <property type="entry name" value="Prokaryotic type I DNA topoisomerase"/>
    <property type="match status" value="1"/>
</dbReference>
<feature type="site" description="Interaction with DNA" evidence="10">
    <location>
        <position position="33"/>
    </location>
</feature>
<keyword evidence="4" id="KW-0863">Zinc-finger</keyword>
<dbReference type="Pfam" id="PF01131">
    <property type="entry name" value="Topoisom_bac"/>
    <property type="match status" value="1"/>
</dbReference>
<feature type="site" description="Interaction with DNA" evidence="10">
    <location>
        <position position="142"/>
    </location>
</feature>
<dbReference type="Gene3D" id="2.70.20.10">
    <property type="entry name" value="Topoisomerase I, domain 3"/>
    <property type="match status" value="1"/>
</dbReference>
<keyword evidence="7 10" id="KW-0799">Topoisomerase</keyword>
<evidence type="ECO:0000256" key="9">
    <source>
        <dbReference type="ARBA" id="ARBA00023235"/>
    </source>
</evidence>
<feature type="site" description="Interaction with DNA" evidence="10">
    <location>
        <position position="138"/>
    </location>
</feature>
<dbReference type="Gene3D" id="1.10.460.10">
    <property type="entry name" value="Topoisomerase I, domain 2"/>
    <property type="match status" value="1"/>
</dbReference>
<dbReference type="GO" id="GO:0006265">
    <property type="term" value="P:DNA topological change"/>
    <property type="evidence" value="ECO:0007669"/>
    <property type="project" value="UniProtKB-UniRule"/>
</dbReference>
<keyword evidence="8 10" id="KW-0238">DNA-binding</keyword>
<evidence type="ECO:0000259" key="11">
    <source>
        <dbReference type="PROSITE" id="PS50880"/>
    </source>
</evidence>
<dbReference type="InterPro" id="IPR013826">
    <property type="entry name" value="Topo_IA_cen_sub3"/>
</dbReference>
<sequence>MASSLVVVESPTKAKTISRILGKGFVVLSSMGHVKDLPKARLGVDVQNGFRPEYITIRGKGSFLRKLKDAAKTADKVFIATDPDREGEAIAFHIAKELKNKHEVYRVLFFEITASAVKAAMASPGAIDAKKVDAQQARRILDRLVGYEVSPILWKTIRRGLSAGRVQTVALRLVCERESEIESFVPKEWWDITAQLLKGEGEPFSARLTKISEEKPQIESEEMAGKIIRDLKGLDFVVKSLQRGEKKQRPQPPYTTSTLQQDCSRKLGFSPRKTMVVAQQLFEGIELGKEGSVGLITYMRTDSTRSAPRAIEEVRSLIGKEFGDRFVPEKLFIYKSRKRAQEAHEAIRPTSSKRTPDSIKKNLDKNQFRLYELVWKRFVASQMAEALYRTASSDIDAGQYTFRATASKMIFPGFTKVYEMKNGNGRESGAMNQELPHLSQGDRLELVSLDKKQHFTQPPPRFTEATLVRELEHKGIGRPSTYAPTISTILDRGYVEVSGRKLIPTDLGITVNKILVPSFPEVFAVGFTANMEELLDKVESGESGWKDVLGQFYGPFSEQLRKVESESKRLKETIEEETGEACPECGKPLVIRWGRYGKFLACKGYPECKYTKPVEEEDVLEEPCPECGGKLIYKTGRYGRFVACSNYPQCQFTRPVSVGVKCPKQGCSGEVVERTSRKKKVFYSCSRYPDCDFATWYKPVPIECPQCGASMMVEKNKKDGRVLQCLACKHELKGES</sequence>
<evidence type="ECO:0000256" key="5">
    <source>
        <dbReference type="ARBA" id="ARBA00022833"/>
    </source>
</evidence>
<dbReference type="InterPro" id="IPR034149">
    <property type="entry name" value="TOPRIM_TopoI"/>
</dbReference>
<dbReference type="PROSITE" id="PS50880">
    <property type="entry name" value="TOPRIM"/>
    <property type="match status" value="1"/>
</dbReference>
<dbReference type="Pfam" id="PF01396">
    <property type="entry name" value="Zn_ribbon_Top1"/>
    <property type="match status" value="4"/>
</dbReference>
<dbReference type="InterPro" id="IPR013498">
    <property type="entry name" value="Topo_IA_Znf"/>
</dbReference>
<dbReference type="InterPro" id="IPR005733">
    <property type="entry name" value="TopoI_bac-type"/>
</dbReference>
<evidence type="ECO:0000259" key="12">
    <source>
        <dbReference type="PROSITE" id="PS52039"/>
    </source>
</evidence>
<dbReference type="PRINTS" id="PR00417">
    <property type="entry name" value="PRTPISMRASEI"/>
</dbReference>
<dbReference type="InterPro" id="IPR003602">
    <property type="entry name" value="Topo_IA_DNA-bd_dom"/>
</dbReference>
<dbReference type="SUPFAM" id="SSF57783">
    <property type="entry name" value="Zinc beta-ribbon"/>
    <property type="match status" value="2"/>
</dbReference>
<dbReference type="GO" id="GO:0003677">
    <property type="term" value="F:DNA binding"/>
    <property type="evidence" value="ECO:0007669"/>
    <property type="project" value="UniProtKB-KW"/>
</dbReference>
<evidence type="ECO:0000256" key="10">
    <source>
        <dbReference type="HAMAP-Rule" id="MF_00952"/>
    </source>
</evidence>
<dbReference type="SMART" id="SM00493">
    <property type="entry name" value="TOPRIM"/>
    <property type="match status" value="1"/>
</dbReference>
<dbReference type="Gene3D" id="1.10.290.10">
    <property type="entry name" value="Topoisomerase I, domain 4"/>
    <property type="match status" value="1"/>
</dbReference>
<organism evidence="13 14">
    <name type="scientific">candidate division TA06 bacterium</name>
    <dbReference type="NCBI Taxonomy" id="2250710"/>
    <lineage>
        <taxon>Bacteria</taxon>
        <taxon>Bacteria division TA06</taxon>
    </lineage>
</organism>
<dbReference type="PROSITE" id="PS52039">
    <property type="entry name" value="TOPO_IA_2"/>
    <property type="match status" value="1"/>
</dbReference>
<evidence type="ECO:0000313" key="14">
    <source>
        <dbReference type="Proteomes" id="UP000315525"/>
    </source>
</evidence>
<dbReference type="InterPro" id="IPR013824">
    <property type="entry name" value="Topo_IA_cen_sub1"/>
</dbReference>
<dbReference type="InterPro" id="IPR000380">
    <property type="entry name" value="Topo_IA"/>
</dbReference>
<dbReference type="CDD" id="cd00186">
    <property type="entry name" value="TOP1Ac"/>
    <property type="match status" value="1"/>
</dbReference>
<name>A0A523UTE0_UNCT6</name>
<keyword evidence="3" id="KW-0479">Metal-binding</keyword>
<comment type="similarity">
    <text evidence="2 10">Belongs to the type IA topoisomerase family.</text>
</comment>
<feature type="domain" description="Topo IA-type catalytic" evidence="12">
    <location>
        <begin position="128"/>
        <end position="560"/>
    </location>
</feature>
<evidence type="ECO:0000313" key="13">
    <source>
        <dbReference type="EMBL" id="TET45798.1"/>
    </source>
</evidence>
<evidence type="ECO:0000256" key="7">
    <source>
        <dbReference type="ARBA" id="ARBA00023029"/>
    </source>
</evidence>
<dbReference type="HAMAP" id="MF_00952">
    <property type="entry name" value="Topoisom_1_prok"/>
    <property type="match status" value="1"/>
</dbReference>
<comment type="function">
    <text evidence="10">Releases the supercoiling and torsional tension of DNA, which is introduced during the DNA replication and transcription, by transiently cleaving and rejoining one strand of the DNA duplex. Introduces a single-strand break via transesterification at a target site in duplex DNA. The scissile phosphodiester is attacked by the catalytic tyrosine of the enzyme, resulting in the formation of a DNA-(5'-phosphotyrosyl)-enzyme intermediate and the expulsion of a 3'-OH DNA strand. The free DNA strand then undergoes passage around the unbroken strand, thus removing DNA supercoils. Finally, in the religation step, the DNA 3'-OH attacks the covalent intermediate to expel the active-site tyrosine and restore the DNA phosphodiester backbone.</text>
</comment>
<evidence type="ECO:0000256" key="6">
    <source>
        <dbReference type="ARBA" id="ARBA00022842"/>
    </source>
</evidence>
<dbReference type="InterPro" id="IPR003601">
    <property type="entry name" value="Topo_IA_2"/>
</dbReference>
<dbReference type="SMART" id="SM00436">
    <property type="entry name" value="TOP1Bc"/>
    <property type="match status" value="1"/>
</dbReference>
<keyword evidence="5" id="KW-0862">Zinc</keyword>
<feature type="region of interest" description="Interaction with DNA" evidence="10">
    <location>
        <begin position="162"/>
        <end position="167"/>
    </location>
</feature>
<dbReference type="PANTHER" id="PTHR42785:SF1">
    <property type="entry name" value="DNA TOPOISOMERASE"/>
    <property type="match status" value="1"/>
</dbReference>
<dbReference type="PANTHER" id="PTHR42785">
    <property type="entry name" value="DNA TOPOISOMERASE, TYPE IA, CORE"/>
    <property type="match status" value="1"/>
</dbReference>
<dbReference type="Pfam" id="PF01751">
    <property type="entry name" value="Toprim"/>
    <property type="match status" value="1"/>
</dbReference>
<feature type="site" description="Interaction with DNA" evidence="10">
    <location>
        <position position="300"/>
    </location>
</feature>
<dbReference type="NCBIfam" id="TIGR01051">
    <property type="entry name" value="topA_bact"/>
    <property type="match status" value="1"/>
</dbReference>
<comment type="catalytic activity">
    <reaction evidence="1 10">
        <text>ATP-independent breakage of single-stranded DNA, followed by passage and rejoining.</text>
        <dbReference type="EC" id="5.6.2.1"/>
    </reaction>
</comment>
<dbReference type="Proteomes" id="UP000315525">
    <property type="component" value="Unassembled WGS sequence"/>
</dbReference>
<feature type="site" description="Interaction with DNA" evidence="10">
    <location>
        <position position="147"/>
    </location>
</feature>
<gene>
    <name evidence="10 13" type="primary">topA</name>
    <name evidence="13" type="ORF">E3J62_06405</name>
</gene>
<accession>A0A523UTE0</accession>
<dbReference type="InterPro" id="IPR013825">
    <property type="entry name" value="Topo_IA_cen_sub2"/>
</dbReference>
<dbReference type="Gene3D" id="3.40.50.140">
    <property type="match status" value="1"/>
</dbReference>
<dbReference type="Gene3D" id="3.30.65.10">
    <property type="entry name" value="Bacterial Topoisomerase I, domain 1"/>
    <property type="match status" value="3"/>
</dbReference>
<evidence type="ECO:0000256" key="8">
    <source>
        <dbReference type="ARBA" id="ARBA00023125"/>
    </source>
</evidence>
<keyword evidence="9 10" id="KW-0413">Isomerase</keyword>
<dbReference type="GO" id="GO:0003917">
    <property type="term" value="F:DNA topoisomerase type I (single strand cut, ATP-independent) activity"/>
    <property type="evidence" value="ECO:0007669"/>
    <property type="project" value="UniProtKB-UniRule"/>
</dbReference>
<feature type="domain" description="Toprim" evidence="11">
    <location>
        <begin position="3"/>
        <end position="113"/>
    </location>
</feature>
<feature type="site" description="Interaction with DNA" evidence="10">
    <location>
        <position position="154"/>
    </location>
</feature>
<evidence type="ECO:0000256" key="2">
    <source>
        <dbReference type="ARBA" id="ARBA00009446"/>
    </source>
</evidence>